<dbReference type="Pfam" id="PF13302">
    <property type="entry name" value="Acetyltransf_3"/>
    <property type="match status" value="1"/>
</dbReference>
<dbReference type="Gene3D" id="1.10.1660.10">
    <property type="match status" value="1"/>
</dbReference>
<dbReference type="InterPro" id="IPR016181">
    <property type="entry name" value="Acyl_CoA_acyltransferase"/>
</dbReference>
<dbReference type="PRINTS" id="PR00040">
    <property type="entry name" value="HTHMERR"/>
</dbReference>
<feature type="domain" description="N-acetyltransferase" evidence="2">
    <location>
        <begin position="289"/>
        <end position="459"/>
    </location>
</feature>
<evidence type="ECO:0000259" key="1">
    <source>
        <dbReference type="PROSITE" id="PS50937"/>
    </source>
</evidence>
<organism evidence="3 4">
    <name type="scientific">Streptomyces yatensis</name>
    <dbReference type="NCBI Taxonomy" id="155177"/>
    <lineage>
        <taxon>Bacteria</taxon>
        <taxon>Bacillati</taxon>
        <taxon>Actinomycetota</taxon>
        <taxon>Actinomycetes</taxon>
        <taxon>Kitasatosporales</taxon>
        <taxon>Streptomycetaceae</taxon>
        <taxon>Streptomyces</taxon>
        <taxon>Streptomyces violaceusniger group</taxon>
    </lineage>
</organism>
<dbReference type="EMBL" id="BAAALR010000061">
    <property type="protein sequence ID" value="GAA1706534.1"/>
    <property type="molecule type" value="Genomic_DNA"/>
</dbReference>
<evidence type="ECO:0000313" key="3">
    <source>
        <dbReference type="EMBL" id="GAA1706534.1"/>
    </source>
</evidence>
<dbReference type="InterPro" id="IPR051531">
    <property type="entry name" value="N-acetyltransferase"/>
</dbReference>
<evidence type="ECO:0008006" key="5">
    <source>
        <dbReference type="Google" id="ProtNLM"/>
    </source>
</evidence>
<sequence>MLTIGELASYAGVTVRAVRHYHAKGLLPEPDRDHSGYRRYGADAVVELIRIRTLAEAGVPLARVRDLLRADGAEFAAAVADIDKRLRAEIGERQRHRERIARLAAGDSLALPREVVEFLDRLRALGVDERIVRVERDGWIPLAAHAPERVPEWMARKREQIADPRFLAFYLTLGRALDRTDDDPRLVELADQLAACLTQMAKERGEDYIDDADIGPPLAKVMDTLAFDTVPSARRLIELLKQRGWTGWTKLERVAAARERTACHEYPVAGPAAGGEDRGMHVFLETERLVLRPFTEADADHLFALDSDPEVMRFLSGGKPTSRETVRAQILPRLLHDHPCFGTRGYWAAEEKATGTFLGWFEFRPLDDHSPAVVELGYRLNKAAWGRGYAAEGARALIHKGFTDLGVERVTADTMAVNTRSRRVMEKAGLSFLRNFTGDWPEPIEGSEHGEVEYELTRADWERQLR</sequence>
<dbReference type="Proteomes" id="UP001499947">
    <property type="component" value="Unassembled WGS sequence"/>
</dbReference>
<evidence type="ECO:0000313" key="4">
    <source>
        <dbReference type="Proteomes" id="UP001499947"/>
    </source>
</evidence>
<dbReference type="InterPro" id="IPR000551">
    <property type="entry name" value="MerR-type_HTH_dom"/>
</dbReference>
<dbReference type="PANTHER" id="PTHR43792">
    <property type="entry name" value="GNAT FAMILY, PUTATIVE (AFU_ORTHOLOGUE AFUA_3G00765)-RELATED-RELATED"/>
    <property type="match status" value="1"/>
</dbReference>
<comment type="caution">
    <text evidence="3">The sequence shown here is derived from an EMBL/GenBank/DDBJ whole genome shotgun (WGS) entry which is preliminary data.</text>
</comment>
<dbReference type="Pfam" id="PF13411">
    <property type="entry name" value="MerR_1"/>
    <property type="match status" value="1"/>
</dbReference>
<dbReference type="SUPFAM" id="SSF46955">
    <property type="entry name" value="Putative DNA-binding domain"/>
    <property type="match status" value="1"/>
</dbReference>
<dbReference type="CDD" id="cd00592">
    <property type="entry name" value="HTH_MerR-like"/>
    <property type="match status" value="1"/>
</dbReference>
<protein>
    <recommendedName>
        <fullName evidence="5">MerR family transcriptional regulator</fullName>
    </recommendedName>
</protein>
<dbReference type="PANTHER" id="PTHR43792:SF1">
    <property type="entry name" value="N-ACETYLTRANSFERASE DOMAIN-CONTAINING PROTEIN"/>
    <property type="match status" value="1"/>
</dbReference>
<dbReference type="InterPro" id="IPR009061">
    <property type="entry name" value="DNA-bd_dom_put_sf"/>
</dbReference>
<dbReference type="PROSITE" id="PS51186">
    <property type="entry name" value="GNAT"/>
    <property type="match status" value="1"/>
</dbReference>
<feature type="domain" description="HTH merR-type" evidence="1">
    <location>
        <begin position="1"/>
        <end position="70"/>
    </location>
</feature>
<accession>A0ABN2IKN8</accession>
<proteinExistence type="predicted"/>
<dbReference type="SMART" id="SM00422">
    <property type="entry name" value="HTH_MERR"/>
    <property type="match status" value="1"/>
</dbReference>
<dbReference type="PROSITE" id="PS50937">
    <property type="entry name" value="HTH_MERR_2"/>
    <property type="match status" value="1"/>
</dbReference>
<dbReference type="Gene3D" id="3.40.630.30">
    <property type="match status" value="1"/>
</dbReference>
<dbReference type="InterPro" id="IPR000182">
    <property type="entry name" value="GNAT_dom"/>
</dbReference>
<keyword evidence="4" id="KW-1185">Reference proteome</keyword>
<gene>
    <name evidence="3" type="ORF">GCM10009680_54090</name>
</gene>
<name>A0ABN2IKN8_9ACTN</name>
<evidence type="ECO:0000259" key="2">
    <source>
        <dbReference type="PROSITE" id="PS51186"/>
    </source>
</evidence>
<reference evidence="3 4" key="1">
    <citation type="journal article" date="2019" name="Int. J. Syst. Evol. Microbiol.">
        <title>The Global Catalogue of Microorganisms (GCM) 10K type strain sequencing project: providing services to taxonomists for standard genome sequencing and annotation.</title>
        <authorList>
            <consortium name="The Broad Institute Genomics Platform"/>
            <consortium name="The Broad Institute Genome Sequencing Center for Infectious Disease"/>
            <person name="Wu L."/>
            <person name="Ma J."/>
        </authorList>
    </citation>
    <scope>NUCLEOTIDE SEQUENCE [LARGE SCALE GENOMIC DNA]</scope>
    <source>
        <strain evidence="3 4">JCM 13244</strain>
    </source>
</reference>
<dbReference type="SUPFAM" id="SSF55729">
    <property type="entry name" value="Acyl-CoA N-acyltransferases (Nat)"/>
    <property type="match status" value="1"/>
</dbReference>